<dbReference type="EMBL" id="VDUY01000003">
    <property type="protein sequence ID" value="TXL66199.1"/>
    <property type="molecule type" value="Genomic_DNA"/>
</dbReference>
<keyword evidence="3 5" id="KW-0732">Signal</keyword>
<protein>
    <recommendedName>
        <fullName evidence="6">Leucine-binding protein domain-containing protein</fullName>
    </recommendedName>
</protein>
<dbReference type="InterPro" id="IPR028081">
    <property type="entry name" value="Leu-bd"/>
</dbReference>
<dbReference type="Gene3D" id="3.40.50.2300">
    <property type="match status" value="2"/>
</dbReference>
<dbReference type="SUPFAM" id="SSF53822">
    <property type="entry name" value="Periplasmic binding protein-like I"/>
    <property type="match status" value="1"/>
</dbReference>
<keyword evidence="2" id="KW-0813">Transport</keyword>
<evidence type="ECO:0000256" key="4">
    <source>
        <dbReference type="ARBA" id="ARBA00022970"/>
    </source>
</evidence>
<keyword evidence="8" id="KW-1185">Reference proteome</keyword>
<evidence type="ECO:0000256" key="5">
    <source>
        <dbReference type="SAM" id="SignalP"/>
    </source>
</evidence>
<dbReference type="CDD" id="cd06332">
    <property type="entry name" value="PBP1_aromatic_compounds-like"/>
    <property type="match status" value="1"/>
</dbReference>
<accession>A0A5C8NY77</accession>
<dbReference type="InterPro" id="IPR051010">
    <property type="entry name" value="BCAA_transport"/>
</dbReference>
<dbReference type="AlphaFoldDB" id="A0A5C8NY77"/>
<proteinExistence type="inferred from homology"/>
<dbReference type="Proteomes" id="UP000321548">
    <property type="component" value="Unassembled WGS sequence"/>
</dbReference>
<dbReference type="PANTHER" id="PTHR30483:SF6">
    <property type="entry name" value="PERIPLASMIC BINDING PROTEIN OF ABC TRANSPORTER FOR NATURAL AMINO ACIDS"/>
    <property type="match status" value="1"/>
</dbReference>
<dbReference type="InterPro" id="IPR028082">
    <property type="entry name" value="Peripla_BP_I"/>
</dbReference>
<dbReference type="InterPro" id="IPR000709">
    <property type="entry name" value="Leu_Ile_Val-bd"/>
</dbReference>
<organism evidence="7 8">
    <name type="scientific">Zeimonas arvi</name>
    <dbReference type="NCBI Taxonomy" id="2498847"/>
    <lineage>
        <taxon>Bacteria</taxon>
        <taxon>Pseudomonadati</taxon>
        <taxon>Pseudomonadota</taxon>
        <taxon>Betaproteobacteria</taxon>
        <taxon>Burkholderiales</taxon>
        <taxon>Burkholderiaceae</taxon>
        <taxon>Zeimonas</taxon>
    </lineage>
</organism>
<comment type="similarity">
    <text evidence="1">Belongs to the leucine-binding protein family.</text>
</comment>
<evidence type="ECO:0000256" key="3">
    <source>
        <dbReference type="ARBA" id="ARBA00022729"/>
    </source>
</evidence>
<evidence type="ECO:0000259" key="6">
    <source>
        <dbReference type="Pfam" id="PF13458"/>
    </source>
</evidence>
<feature type="chain" id="PRO_5023050956" description="Leucine-binding protein domain-containing protein" evidence="5">
    <location>
        <begin position="39"/>
        <end position="424"/>
    </location>
</feature>
<evidence type="ECO:0000256" key="1">
    <source>
        <dbReference type="ARBA" id="ARBA00010062"/>
    </source>
</evidence>
<gene>
    <name evidence="7" type="ORF">FHP08_08995</name>
</gene>
<comment type="caution">
    <text evidence="7">The sequence shown here is derived from an EMBL/GenBank/DDBJ whole genome shotgun (WGS) entry which is preliminary data.</text>
</comment>
<evidence type="ECO:0000313" key="8">
    <source>
        <dbReference type="Proteomes" id="UP000321548"/>
    </source>
</evidence>
<feature type="signal peptide" evidence="5">
    <location>
        <begin position="1"/>
        <end position="38"/>
    </location>
</feature>
<feature type="domain" description="Leucine-binding protein" evidence="6">
    <location>
        <begin position="45"/>
        <end position="383"/>
    </location>
</feature>
<dbReference type="GO" id="GO:0006865">
    <property type="term" value="P:amino acid transport"/>
    <property type="evidence" value="ECO:0007669"/>
    <property type="project" value="UniProtKB-KW"/>
</dbReference>
<dbReference type="Pfam" id="PF13458">
    <property type="entry name" value="Peripla_BP_6"/>
    <property type="match status" value="1"/>
</dbReference>
<dbReference type="PRINTS" id="PR00337">
    <property type="entry name" value="LEUILEVALBP"/>
</dbReference>
<dbReference type="PANTHER" id="PTHR30483">
    <property type="entry name" value="LEUCINE-SPECIFIC-BINDING PROTEIN"/>
    <property type="match status" value="1"/>
</dbReference>
<evidence type="ECO:0000313" key="7">
    <source>
        <dbReference type="EMBL" id="TXL66199.1"/>
    </source>
</evidence>
<dbReference type="OrthoDB" id="9783240at2"/>
<sequence length="424" mass="46499">MHGGDVMRFLSLNRAKRFGLAAVALAALGMATVPGTQAQSQSQAPIKIGVLAPVTGPLSTPGKDMVDGWKLFWEQAKNQAGGRNVEYVIADTTCNPDQALTQARRLVHQEKVHFLVGPLCGHEGPAVAQVSKETGVPLVMDSAGADSVTKWDRTPTMVRTAVSASQIGHPFGDYLYKELGKRNVTFIAQDYTWGQEVALGMVRTFTEAGGKVAKLIWNPIGTKDYGATIASIPADTDAVVAVVVGADRVRLFEAWFSFGMDKKKTIYGGYWMHQDVLPQLDDRAIGMIGNSLNYAAGLDTPENKAFTTAFAQAYRRLPSWFGESAYTAGLWTKTAIDSINGKVEDREAFLKAMRTVQVRAPRGPLRLDEYDNPIQNVYISKIQKIKHPVLGDVLTNVPVKTYEGVSQFWTDKPEDFLKRGPYKR</sequence>
<reference evidence="7 8" key="1">
    <citation type="submission" date="2019-06" db="EMBL/GenBank/DDBJ databases">
        <title>Quisquiliibacterium sp. nov., isolated from a maize field.</title>
        <authorList>
            <person name="Lin S.-Y."/>
            <person name="Tsai C.-F."/>
            <person name="Young C.-C."/>
        </authorList>
    </citation>
    <scope>NUCLEOTIDE SEQUENCE [LARGE SCALE GENOMIC DNA]</scope>
    <source>
        <strain evidence="7 8">CC-CFT501</strain>
    </source>
</reference>
<name>A0A5C8NY77_9BURK</name>
<evidence type="ECO:0000256" key="2">
    <source>
        <dbReference type="ARBA" id="ARBA00022448"/>
    </source>
</evidence>
<keyword evidence="4" id="KW-0029">Amino-acid transport</keyword>